<proteinExistence type="predicted"/>
<feature type="compositionally biased region" description="Low complexity" evidence="1">
    <location>
        <begin position="60"/>
        <end position="69"/>
    </location>
</feature>
<evidence type="ECO:0000313" key="2">
    <source>
        <dbReference type="EMBL" id="CAA0806553.1"/>
    </source>
</evidence>
<dbReference type="Proteomes" id="UP001153555">
    <property type="component" value="Unassembled WGS sequence"/>
</dbReference>
<organism evidence="2 3">
    <name type="scientific">Striga hermonthica</name>
    <name type="common">Purple witchweed</name>
    <name type="synonym">Buchnera hermonthica</name>
    <dbReference type="NCBI Taxonomy" id="68872"/>
    <lineage>
        <taxon>Eukaryota</taxon>
        <taxon>Viridiplantae</taxon>
        <taxon>Streptophyta</taxon>
        <taxon>Embryophyta</taxon>
        <taxon>Tracheophyta</taxon>
        <taxon>Spermatophyta</taxon>
        <taxon>Magnoliopsida</taxon>
        <taxon>eudicotyledons</taxon>
        <taxon>Gunneridae</taxon>
        <taxon>Pentapetalae</taxon>
        <taxon>asterids</taxon>
        <taxon>lamiids</taxon>
        <taxon>Lamiales</taxon>
        <taxon>Orobanchaceae</taxon>
        <taxon>Buchnereae</taxon>
        <taxon>Striga</taxon>
    </lineage>
</organism>
<sequence length="98" mass="10249">PLKGQGRSLIHCHPRGDIHAGAAYAGRWDACMYPLGYQLQGQGLAIHNDLESLAFGDGSGSSRASQQSATAVGLTSLSTGVRARPPLRVATPSQVRHS</sequence>
<comment type="caution">
    <text evidence="2">The sequence shown here is derived from an EMBL/GenBank/DDBJ whole genome shotgun (WGS) entry which is preliminary data.</text>
</comment>
<reference evidence="2" key="1">
    <citation type="submission" date="2019-12" db="EMBL/GenBank/DDBJ databases">
        <authorList>
            <person name="Scholes J."/>
        </authorList>
    </citation>
    <scope>NUCLEOTIDE SEQUENCE</scope>
</reference>
<dbReference type="AlphaFoldDB" id="A0A9N7QZ06"/>
<gene>
    <name evidence="2" type="ORF">SHERM_09442</name>
</gene>
<feature type="region of interest" description="Disordered" evidence="1">
    <location>
        <begin position="56"/>
        <end position="77"/>
    </location>
</feature>
<name>A0A9N7QZ06_STRHE</name>
<feature type="non-terminal residue" evidence="2">
    <location>
        <position position="98"/>
    </location>
</feature>
<feature type="non-terminal residue" evidence="2">
    <location>
        <position position="1"/>
    </location>
</feature>
<keyword evidence="3" id="KW-1185">Reference proteome</keyword>
<evidence type="ECO:0000313" key="3">
    <source>
        <dbReference type="Proteomes" id="UP001153555"/>
    </source>
</evidence>
<accession>A0A9N7QZ06</accession>
<evidence type="ECO:0000256" key="1">
    <source>
        <dbReference type="SAM" id="MobiDB-lite"/>
    </source>
</evidence>
<protein>
    <submittedName>
        <fullName evidence="2">Uncharacterized protein</fullName>
    </submittedName>
</protein>
<dbReference type="EMBL" id="CACSLK010000984">
    <property type="protein sequence ID" value="CAA0806553.1"/>
    <property type="molecule type" value="Genomic_DNA"/>
</dbReference>